<feature type="binding site" evidence="6">
    <location>
        <position position="241"/>
    </location>
    <ligand>
        <name>Zn(2+)</name>
        <dbReference type="ChEBI" id="CHEBI:29105"/>
    </ligand>
</feature>
<comment type="caution">
    <text evidence="8">The sequence shown here is derived from an EMBL/GenBank/DDBJ whole genome shotgun (WGS) entry which is preliminary data.</text>
</comment>
<evidence type="ECO:0000256" key="6">
    <source>
        <dbReference type="PROSITE-ProRule" id="PRU00236"/>
    </source>
</evidence>
<keyword evidence="5" id="KW-0520">NAD</keyword>
<dbReference type="InterPro" id="IPR026590">
    <property type="entry name" value="Ssirtuin_cat_dom"/>
</dbReference>
<feature type="active site" description="Proton acceptor" evidence="6">
    <location>
        <position position="233"/>
    </location>
</feature>
<dbReference type="EMBL" id="JAPFFF010000002">
    <property type="protein sequence ID" value="KAK8897026.1"/>
    <property type="molecule type" value="Genomic_DNA"/>
</dbReference>
<organism evidence="8 9">
    <name type="scientific">Tritrichomonas musculus</name>
    <dbReference type="NCBI Taxonomy" id="1915356"/>
    <lineage>
        <taxon>Eukaryota</taxon>
        <taxon>Metamonada</taxon>
        <taxon>Parabasalia</taxon>
        <taxon>Tritrichomonadida</taxon>
        <taxon>Tritrichomonadidae</taxon>
        <taxon>Tritrichomonas</taxon>
    </lineage>
</organism>
<dbReference type="Pfam" id="PF02146">
    <property type="entry name" value="SIR2"/>
    <property type="match status" value="1"/>
</dbReference>
<gene>
    <name evidence="8" type="ORF">M9Y10_014959</name>
</gene>
<evidence type="ECO:0000256" key="4">
    <source>
        <dbReference type="ARBA" id="ARBA00022833"/>
    </source>
</evidence>
<keyword evidence="4 6" id="KW-0862">Zinc</keyword>
<keyword evidence="2" id="KW-0808">Transferase</keyword>
<feature type="binding site" evidence="6">
    <location>
        <position position="268"/>
    </location>
    <ligand>
        <name>Zn(2+)</name>
        <dbReference type="ChEBI" id="CHEBI:29105"/>
    </ligand>
</feature>
<dbReference type="Proteomes" id="UP001470230">
    <property type="component" value="Unassembled WGS sequence"/>
</dbReference>
<feature type="binding site" evidence="6">
    <location>
        <position position="265"/>
    </location>
    <ligand>
        <name>Zn(2+)</name>
        <dbReference type="ChEBI" id="CHEBI:29105"/>
    </ligand>
</feature>
<accession>A0ABR2L0Z5</accession>
<dbReference type="PANTHER" id="PTHR11085">
    <property type="entry name" value="NAD-DEPENDENT PROTEIN DEACYLASE SIRTUIN-5, MITOCHONDRIAL-RELATED"/>
    <property type="match status" value="1"/>
</dbReference>
<dbReference type="PANTHER" id="PTHR11085:SF9">
    <property type="entry name" value="NAD-DEPENDENT PROTEIN DEACETYLASE SIRTUIN-1"/>
    <property type="match status" value="1"/>
</dbReference>
<keyword evidence="3 6" id="KW-0479">Metal-binding</keyword>
<reference evidence="8 9" key="1">
    <citation type="submission" date="2024-04" db="EMBL/GenBank/DDBJ databases">
        <title>Tritrichomonas musculus Genome.</title>
        <authorList>
            <person name="Alves-Ferreira E."/>
            <person name="Grigg M."/>
            <person name="Lorenzi H."/>
            <person name="Galac M."/>
        </authorList>
    </citation>
    <scope>NUCLEOTIDE SEQUENCE [LARGE SCALE GENOMIC DNA]</scope>
    <source>
        <strain evidence="8 9">EAF2021</strain>
    </source>
</reference>
<evidence type="ECO:0000313" key="8">
    <source>
        <dbReference type="EMBL" id="KAK8897026.1"/>
    </source>
</evidence>
<evidence type="ECO:0000313" key="9">
    <source>
        <dbReference type="Proteomes" id="UP001470230"/>
    </source>
</evidence>
<dbReference type="Gene3D" id="3.30.1600.10">
    <property type="entry name" value="SIR2/SIRT2 'Small Domain"/>
    <property type="match status" value="1"/>
</dbReference>
<dbReference type="PROSITE" id="PS50305">
    <property type="entry name" value="SIRTUIN"/>
    <property type="match status" value="1"/>
</dbReference>
<dbReference type="InterPro" id="IPR029035">
    <property type="entry name" value="DHS-like_NAD/FAD-binding_dom"/>
</dbReference>
<dbReference type="InterPro" id="IPR026591">
    <property type="entry name" value="Sirtuin_cat_small_dom_sf"/>
</dbReference>
<dbReference type="SUPFAM" id="SSF52467">
    <property type="entry name" value="DHS-like NAD/FAD-binding domain"/>
    <property type="match status" value="1"/>
</dbReference>
<comment type="cofactor">
    <cofactor evidence="1">
        <name>Zn(2+)</name>
        <dbReference type="ChEBI" id="CHEBI:29105"/>
    </cofactor>
</comment>
<feature type="binding site" evidence="6">
    <location>
        <position position="244"/>
    </location>
    <ligand>
        <name>Zn(2+)</name>
        <dbReference type="ChEBI" id="CHEBI:29105"/>
    </ligand>
</feature>
<name>A0ABR2L0Z5_9EUKA</name>
<dbReference type="InterPro" id="IPR003000">
    <property type="entry name" value="Sirtuin"/>
</dbReference>
<protein>
    <submittedName>
        <fullName evidence="8">NAD-dependent protein deacetylase sirtuin-1</fullName>
    </submittedName>
</protein>
<proteinExistence type="predicted"/>
<sequence>MTLQPTIGTEMLPLRHVFSPTSEQCSDPRQILCEILQKDPSECVNFAGVDSERLWNILYQPSSETENERIPGSNANIDEDEELYGNNESEHVKPTGHLSNWNSNFYRPRSFPISNLNTVYGLIAQSGKIVVLMGAGASSGPDFRSPGGLYDSIAQSGVLEDPYDVFDVDVYRERPEIFWQFAHLIFPSEKPQYSSAHLFVEQLERRQKLLRVYSQNVDTLERGIPDQKLVCVHGSWRENTCCSCGHVYGIEDLRPAVNARTVPRCVVCGGLIKPGIVFFGQPTNLDDDQAYSDAREADLLIVIGTSLKVAPISELPSVMSNVPSILINREPVSHTFNSELIGECDDVIKSIETALGWRDDTSISIVDEDDDEGNASNCVKIPTFYEPNKFIFPSNSTYATSVAETARSRFLVTPRRMSPSDFD</sequence>
<feature type="domain" description="Deacetylase sirtuin-type" evidence="7">
    <location>
        <begin position="112"/>
        <end position="358"/>
    </location>
</feature>
<dbReference type="InterPro" id="IPR050134">
    <property type="entry name" value="NAD-dep_sirtuin_deacylases"/>
</dbReference>
<keyword evidence="9" id="KW-1185">Reference proteome</keyword>
<evidence type="ECO:0000256" key="1">
    <source>
        <dbReference type="ARBA" id="ARBA00001947"/>
    </source>
</evidence>
<evidence type="ECO:0000256" key="3">
    <source>
        <dbReference type="ARBA" id="ARBA00022723"/>
    </source>
</evidence>
<evidence type="ECO:0000259" key="7">
    <source>
        <dbReference type="PROSITE" id="PS50305"/>
    </source>
</evidence>
<evidence type="ECO:0000256" key="5">
    <source>
        <dbReference type="ARBA" id="ARBA00023027"/>
    </source>
</evidence>
<dbReference type="Gene3D" id="3.40.50.1220">
    <property type="entry name" value="TPP-binding domain"/>
    <property type="match status" value="1"/>
</dbReference>
<evidence type="ECO:0000256" key="2">
    <source>
        <dbReference type="ARBA" id="ARBA00022679"/>
    </source>
</evidence>